<keyword evidence="3" id="KW-1185">Reference proteome</keyword>
<comment type="caution">
    <text evidence="2">The sequence shown here is derived from an EMBL/GenBank/DDBJ whole genome shotgun (WGS) entry which is preliminary data.</text>
</comment>
<dbReference type="AlphaFoldDB" id="A0A917VYL8"/>
<sequence>MGSENGKKSCSGLGAKELFIGGIIGGMIGAAAALFLAPKSGEELRRDLCVKDVIEGSVEKVKQAASSLIKNDSEPYS</sequence>
<evidence type="ECO:0000313" key="2">
    <source>
        <dbReference type="EMBL" id="GGL45303.1"/>
    </source>
</evidence>
<evidence type="ECO:0000256" key="1">
    <source>
        <dbReference type="SAM" id="Phobius"/>
    </source>
</evidence>
<organism evidence="2 3">
    <name type="scientific">Sporolactobacillus putidus</name>
    <dbReference type="NCBI Taxonomy" id="492735"/>
    <lineage>
        <taxon>Bacteria</taxon>
        <taxon>Bacillati</taxon>
        <taxon>Bacillota</taxon>
        <taxon>Bacilli</taxon>
        <taxon>Bacillales</taxon>
        <taxon>Sporolactobacillaceae</taxon>
        <taxon>Sporolactobacillus</taxon>
    </lineage>
</organism>
<dbReference type="EMBL" id="BMOK01000002">
    <property type="protein sequence ID" value="GGL45303.1"/>
    <property type="molecule type" value="Genomic_DNA"/>
</dbReference>
<dbReference type="Proteomes" id="UP000654670">
    <property type="component" value="Unassembled WGS sequence"/>
</dbReference>
<proteinExistence type="predicted"/>
<gene>
    <name evidence="2" type="ORF">GCM10007968_06750</name>
</gene>
<accession>A0A917VYL8</accession>
<feature type="transmembrane region" description="Helical" evidence="1">
    <location>
        <begin position="18"/>
        <end position="37"/>
    </location>
</feature>
<reference evidence="2" key="2">
    <citation type="submission" date="2020-09" db="EMBL/GenBank/DDBJ databases">
        <authorList>
            <person name="Sun Q."/>
            <person name="Ohkuma M."/>
        </authorList>
    </citation>
    <scope>NUCLEOTIDE SEQUENCE</scope>
    <source>
        <strain evidence="2">JCM 15325</strain>
    </source>
</reference>
<evidence type="ECO:0008006" key="4">
    <source>
        <dbReference type="Google" id="ProtNLM"/>
    </source>
</evidence>
<dbReference type="Pfam" id="PF12732">
    <property type="entry name" value="YtxH"/>
    <property type="match status" value="1"/>
</dbReference>
<keyword evidence="1" id="KW-0812">Transmembrane</keyword>
<keyword evidence="1" id="KW-1133">Transmembrane helix</keyword>
<dbReference type="PANTHER" id="PTHR35792">
    <property type="entry name" value="GENERAL STRESS PROTEIN"/>
    <property type="match status" value="1"/>
</dbReference>
<evidence type="ECO:0000313" key="3">
    <source>
        <dbReference type="Proteomes" id="UP000654670"/>
    </source>
</evidence>
<keyword evidence="1" id="KW-0472">Membrane</keyword>
<reference evidence="2" key="1">
    <citation type="journal article" date="2014" name="Int. J. Syst. Evol. Microbiol.">
        <title>Complete genome sequence of Corynebacterium casei LMG S-19264T (=DSM 44701T), isolated from a smear-ripened cheese.</title>
        <authorList>
            <consortium name="US DOE Joint Genome Institute (JGI-PGF)"/>
            <person name="Walter F."/>
            <person name="Albersmeier A."/>
            <person name="Kalinowski J."/>
            <person name="Ruckert C."/>
        </authorList>
    </citation>
    <scope>NUCLEOTIDE SEQUENCE</scope>
    <source>
        <strain evidence="2">JCM 15325</strain>
    </source>
</reference>
<dbReference type="InterPro" id="IPR024623">
    <property type="entry name" value="YtxH"/>
</dbReference>
<dbReference type="RefSeq" id="WP_188801664.1">
    <property type="nucleotide sequence ID" value="NZ_BMOK01000002.1"/>
</dbReference>
<name>A0A917VYL8_9BACL</name>
<dbReference type="InterPro" id="IPR052928">
    <property type="entry name" value="Desiccation-related_membrane"/>
</dbReference>
<protein>
    <recommendedName>
        <fullName evidence="4">YtxH-like protein</fullName>
    </recommendedName>
</protein>
<dbReference type="PANTHER" id="PTHR35792:SF1">
    <property type="entry name" value="SLL0268 PROTEIN"/>
    <property type="match status" value="1"/>
</dbReference>